<keyword evidence="2" id="KW-0963">Cytoplasm</keyword>
<evidence type="ECO:0000313" key="12">
    <source>
        <dbReference type="EMBL" id="MFD1736153.1"/>
    </source>
</evidence>
<dbReference type="PANTHER" id="PTHR30349">
    <property type="entry name" value="PHAGE INTEGRASE-RELATED"/>
    <property type="match status" value="1"/>
</dbReference>
<dbReference type="InterPro" id="IPR044068">
    <property type="entry name" value="CB"/>
</dbReference>
<dbReference type="PROSITE" id="PS51900">
    <property type="entry name" value="CB"/>
    <property type="match status" value="1"/>
</dbReference>
<feature type="domain" description="Core-binding (CB)" evidence="11">
    <location>
        <begin position="53"/>
        <end position="159"/>
    </location>
</feature>
<dbReference type="InterPro" id="IPR011010">
    <property type="entry name" value="DNA_brk_join_enz"/>
</dbReference>
<evidence type="ECO:0000256" key="6">
    <source>
        <dbReference type="ARBA" id="ARBA00023125"/>
    </source>
</evidence>
<evidence type="ECO:0000256" key="4">
    <source>
        <dbReference type="ARBA" id="ARBA00022829"/>
    </source>
</evidence>
<gene>
    <name evidence="12" type="ORF">ACFSCX_06200</name>
</gene>
<evidence type="ECO:0000313" key="13">
    <source>
        <dbReference type="Proteomes" id="UP001597214"/>
    </source>
</evidence>
<dbReference type="InterPro" id="IPR050090">
    <property type="entry name" value="Tyrosine_recombinase_XerCD"/>
</dbReference>
<feature type="domain" description="Tyr recombinase" evidence="10">
    <location>
        <begin position="183"/>
        <end position="373"/>
    </location>
</feature>
<organism evidence="12 13">
    <name type="scientific">Bacillus salitolerans</name>
    <dbReference type="NCBI Taxonomy" id="1437434"/>
    <lineage>
        <taxon>Bacteria</taxon>
        <taxon>Bacillati</taxon>
        <taxon>Bacillota</taxon>
        <taxon>Bacilli</taxon>
        <taxon>Bacillales</taxon>
        <taxon>Bacillaceae</taxon>
        <taxon>Bacillus</taxon>
    </lineage>
</organism>
<dbReference type="EMBL" id="JBHUEM010000005">
    <property type="protein sequence ID" value="MFD1736153.1"/>
    <property type="molecule type" value="Genomic_DNA"/>
</dbReference>
<evidence type="ECO:0000256" key="5">
    <source>
        <dbReference type="ARBA" id="ARBA00022908"/>
    </source>
</evidence>
<keyword evidence="3" id="KW-0132">Cell division</keyword>
<dbReference type="InterPro" id="IPR002104">
    <property type="entry name" value="Integrase_catalytic"/>
</dbReference>
<dbReference type="SUPFAM" id="SSF56349">
    <property type="entry name" value="DNA breaking-rejoining enzymes"/>
    <property type="match status" value="1"/>
</dbReference>
<evidence type="ECO:0000256" key="9">
    <source>
        <dbReference type="PROSITE-ProRule" id="PRU01248"/>
    </source>
</evidence>
<evidence type="ECO:0000256" key="3">
    <source>
        <dbReference type="ARBA" id="ARBA00022618"/>
    </source>
</evidence>
<proteinExistence type="predicted"/>
<keyword evidence="13" id="KW-1185">Reference proteome</keyword>
<protein>
    <submittedName>
        <fullName evidence="12">Tyrosine-type recombinase/integrase</fullName>
    </submittedName>
</protein>
<name>A0ABW4LQ31_9BACI</name>
<evidence type="ECO:0000256" key="7">
    <source>
        <dbReference type="ARBA" id="ARBA00023172"/>
    </source>
</evidence>
<reference evidence="13" key="1">
    <citation type="journal article" date="2019" name="Int. J. Syst. Evol. Microbiol.">
        <title>The Global Catalogue of Microorganisms (GCM) 10K type strain sequencing project: providing services to taxonomists for standard genome sequencing and annotation.</title>
        <authorList>
            <consortium name="The Broad Institute Genomics Platform"/>
            <consortium name="The Broad Institute Genome Sequencing Center for Infectious Disease"/>
            <person name="Wu L."/>
            <person name="Ma J."/>
        </authorList>
    </citation>
    <scope>NUCLEOTIDE SEQUENCE [LARGE SCALE GENOMIC DNA]</scope>
    <source>
        <strain evidence="13">CCUG 49339</strain>
    </source>
</reference>
<dbReference type="Proteomes" id="UP001597214">
    <property type="component" value="Unassembled WGS sequence"/>
</dbReference>
<dbReference type="InterPro" id="IPR013762">
    <property type="entry name" value="Integrase-like_cat_sf"/>
</dbReference>
<keyword evidence="5" id="KW-0229">DNA integration</keyword>
<dbReference type="InterPro" id="IPR010998">
    <property type="entry name" value="Integrase_recombinase_N"/>
</dbReference>
<dbReference type="RefSeq" id="WP_377927300.1">
    <property type="nucleotide sequence ID" value="NZ_JBHUEM010000005.1"/>
</dbReference>
<keyword evidence="7" id="KW-0233">DNA recombination</keyword>
<keyword evidence="6 9" id="KW-0238">DNA-binding</keyword>
<dbReference type="Gene3D" id="1.10.443.10">
    <property type="entry name" value="Intergrase catalytic core"/>
    <property type="match status" value="1"/>
</dbReference>
<keyword evidence="8" id="KW-0131">Cell cycle</keyword>
<dbReference type="PROSITE" id="PS51898">
    <property type="entry name" value="TYR_RECOMBINASE"/>
    <property type="match status" value="1"/>
</dbReference>
<evidence type="ECO:0000256" key="2">
    <source>
        <dbReference type="ARBA" id="ARBA00022490"/>
    </source>
</evidence>
<dbReference type="CDD" id="cd00397">
    <property type="entry name" value="DNA_BRE_C"/>
    <property type="match status" value="1"/>
</dbReference>
<evidence type="ECO:0000259" key="11">
    <source>
        <dbReference type="PROSITE" id="PS51900"/>
    </source>
</evidence>
<comment type="caution">
    <text evidence="12">The sequence shown here is derived from an EMBL/GenBank/DDBJ whole genome shotgun (WGS) entry which is preliminary data.</text>
</comment>
<dbReference type="Gene3D" id="1.10.150.130">
    <property type="match status" value="1"/>
</dbReference>
<evidence type="ECO:0000256" key="1">
    <source>
        <dbReference type="ARBA" id="ARBA00004496"/>
    </source>
</evidence>
<dbReference type="Pfam" id="PF00589">
    <property type="entry name" value="Phage_integrase"/>
    <property type="match status" value="1"/>
</dbReference>
<dbReference type="PANTHER" id="PTHR30349:SF77">
    <property type="entry name" value="TYROSINE RECOMBINASE XERC"/>
    <property type="match status" value="1"/>
</dbReference>
<comment type="subcellular location">
    <subcellularLocation>
        <location evidence="1">Cytoplasm</location>
    </subcellularLocation>
</comment>
<keyword evidence="4" id="KW-0159">Chromosome partition</keyword>
<sequence>MEHHLQISPSSFELDSKISSQFLSVFMKNDKFADLDKLVDQSEKDNKSDFYYFSDMEVLYYYIHDSKSRNEKTKTEYIRELFQFIQNVHAHADDIGIDIEHVKEGSLFKSLAPRHLKNYQRWLEKTPFKSDRNGKERYYSKSSLARKVNILISFFNYLTKKGYLDQLITAKMEYVKIDKKKDLPNRDITVEQAEALLEFVENLEHPILNGLISTFLLCGIRNNELCTARVCDLSYESGDYYLSVLGKGDERREVWLSPKTFKKIKQFREVRGQSTQIDKNDESPLFTTFTGKAYTPSYLSKYIKNAVERFNLEAFEGRKKPISPHHFRHGFAQISADQGVPLYFIQETLGHKHQSTTEGYLEKNMKREHNAARHWNGGNIKKFL</sequence>
<evidence type="ECO:0000256" key="8">
    <source>
        <dbReference type="ARBA" id="ARBA00023306"/>
    </source>
</evidence>
<evidence type="ECO:0000259" key="10">
    <source>
        <dbReference type="PROSITE" id="PS51898"/>
    </source>
</evidence>
<accession>A0ABW4LQ31</accession>